<dbReference type="SUPFAM" id="SSF47226">
    <property type="entry name" value="Histidine-containing phosphotransfer domain, HPT domain"/>
    <property type="match status" value="1"/>
</dbReference>
<dbReference type="InterPro" id="IPR013656">
    <property type="entry name" value="PAS_4"/>
</dbReference>
<keyword evidence="12" id="KW-0902">Two-component regulatory system</keyword>
<dbReference type="Pfam" id="PF08448">
    <property type="entry name" value="PAS_4"/>
    <property type="match status" value="1"/>
</dbReference>
<feature type="domain" description="CHASE" evidence="25">
    <location>
        <begin position="77"/>
        <end position="294"/>
    </location>
</feature>
<feature type="modified residue" description="Phosphohistidine" evidence="16">
    <location>
        <position position="1513"/>
    </location>
</feature>
<evidence type="ECO:0000256" key="1">
    <source>
        <dbReference type="ARBA" id="ARBA00000085"/>
    </source>
</evidence>
<evidence type="ECO:0000256" key="17">
    <source>
        <dbReference type="PROSITE-ProRule" id="PRU00169"/>
    </source>
</evidence>
<feature type="domain" description="Histidine kinase" evidence="21">
    <location>
        <begin position="906"/>
        <end position="1127"/>
    </location>
</feature>
<dbReference type="EMBL" id="CP000302">
    <property type="protein sequence ID" value="ABE54967.1"/>
    <property type="molecule type" value="Genomic_DNA"/>
</dbReference>
<evidence type="ECO:0000256" key="9">
    <source>
        <dbReference type="ARBA" id="ARBA00022777"/>
    </source>
</evidence>
<reference evidence="27 28" key="1">
    <citation type="submission" date="2006-03" db="EMBL/GenBank/DDBJ databases">
        <title>Complete sequence of Shewanella denitrificans OS217.</title>
        <authorList>
            <consortium name="US DOE Joint Genome Institute"/>
            <person name="Copeland A."/>
            <person name="Lucas S."/>
            <person name="Lapidus A."/>
            <person name="Barry K."/>
            <person name="Detter J.C."/>
            <person name="Glavina del Rio T."/>
            <person name="Hammon N."/>
            <person name="Israni S."/>
            <person name="Dalin E."/>
            <person name="Tice H."/>
            <person name="Pitluck S."/>
            <person name="Brettin T."/>
            <person name="Bruce D."/>
            <person name="Han C."/>
            <person name="Tapia R."/>
            <person name="Gilna P."/>
            <person name="Kiss H."/>
            <person name="Schmutz J."/>
            <person name="Larimer F."/>
            <person name="Land M."/>
            <person name="Hauser L."/>
            <person name="Kyrpides N."/>
            <person name="Lykidis A."/>
            <person name="Richardson P."/>
        </authorList>
    </citation>
    <scope>NUCLEOTIDE SEQUENCE [LARGE SCALE GENOMIC DNA]</scope>
    <source>
        <strain evidence="28">OS217 / ATCC BAA-1090 / DSM 15013</strain>
    </source>
</reference>
<dbReference type="NCBIfam" id="TIGR00229">
    <property type="entry name" value="sensory_box"/>
    <property type="match status" value="3"/>
</dbReference>
<dbReference type="SUPFAM" id="SSF55785">
    <property type="entry name" value="PYP-like sensor domain (PAS domain)"/>
    <property type="match status" value="4"/>
</dbReference>
<dbReference type="CDD" id="cd16922">
    <property type="entry name" value="HATPase_EvgS-ArcB-TorS-like"/>
    <property type="match status" value="1"/>
</dbReference>
<dbReference type="PROSITE" id="PS50109">
    <property type="entry name" value="HIS_KIN"/>
    <property type="match status" value="1"/>
</dbReference>
<dbReference type="GO" id="GO:0000155">
    <property type="term" value="F:phosphorelay sensor kinase activity"/>
    <property type="evidence" value="ECO:0007669"/>
    <property type="project" value="InterPro"/>
</dbReference>
<feature type="modified residue" description="4-aspartylphosphate" evidence="17">
    <location>
        <position position="1339"/>
    </location>
</feature>
<evidence type="ECO:0000256" key="18">
    <source>
        <dbReference type="SAM" id="Coils"/>
    </source>
</evidence>
<dbReference type="InterPro" id="IPR003661">
    <property type="entry name" value="HisK_dim/P_dom"/>
</dbReference>
<dbReference type="eggNOG" id="COG0642">
    <property type="taxonomic scope" value="Bacteria"/>
</dbReference>
<dbReference type="KEGG" id="sdn:Sden_1683"/>
<dbReference type="SMART" id="SM01079">
    <property type="entry name" value="CHASE"/>
    <property type="match status" value="1"/>
</dbReference>
<dbReference type="FunFam" id="3.30.565.10:FF:000010">
    <property type="entry name" value="Sensor histidine kinase RcsC"/>
    <property type="match status" value="1"/>
</dbReference>
<dbReference type="CDD" id="cd00082">
    <property type="entry name" value="HisKA"/>
    <property type="match status" value="1"/>
</dbReference>
<feature type="region of interest" description="Disordered" evidence="19">
    <location>
        <begin position="1416"/>
        <end position="1442"/>
    </location>
</feature>
<evidence type="ECO:0000256" key="12">
    <source>
        <dbReference type="ARBA" id="ARBA00023012"/>
    </source>
</evidence>
<dbReference type="PROSITE" id="PS50894">
    <property type="entry name" value="HPT"/>
    <property type="match status" value="1"/>
</dbReference>
<dbReference type="Gene3D" id="1.10.287.130">
    <property type="match status" value="1"/>
</dbReference>
<dbReference type="PROSITE" id="PS50839">
    <property type="entry name" value="CHASE"/>
    <property type="match status" value="1"/>
</dbReference>
<feature type="transmembrane region" description="Helical" evidence="20">
    <location>
        <begin position="313"/>
        <end position="331"/>
    </location>
</feature>
<dbReference type="InterPro" id="IPR001610">
    <property type="entry name" value="PAC"/>
</dbReference>
<evidence type="ECO:0000313" key="28">
    <source>
        <dbReference type="Proteomes" id="UP000001982"/>
    </source>
</evidence>
<evidence type="ECO:0000256" key="11">
    <source>
        <dbReference type="ARBA" id="ARBA00022989"/>
    </source>
</evidence>
<dbReference type="PROSITE" id="PS50110">
    <property type="entry name" value="RESPONSE_REGULATORY"/>
    <property type="match status" value="2"/>
</dbReference>
<evidence type="ECO:0000256" key="6">
    <source>
        <dbReference type="ARBA" id="ARBA00022679"/>
    </source>
</evidence>
<dbReference type="InterPro" id="IPR042240">
    <property type="entry name" value="CHASE_sf"/>
</dbReference>
<dbReference type="HOGENOM" id="CLU_000445_56_0_6"/>
<dbReference type="InterPro" id="IPR008207">
    <property type="entry name" value="Sig_transdc_His_kin_Hpt_dom"/>
</dbReference>
<keyword evidence="5 17" id="KW-0597">Phosphoprotein</keyword>
<dbReference type="Pfam" id="PF03924">
    <property type="entry name" value="CHASE"/>
    <property type="match status" value="1"/>
</dbReference>
<dbReference type="EC" id="2.7.13.3" evidence="3"/>
<dbReference type="RefSeq" id="WP_011496125.1">
    <property type="nucleotide sequence ID" value="NC_007954.1"/>
</dbReference>
<dbReference type="CDD" id="cd17546">
    <property type="entry name" value="REC_hyHK_CKI1_RcsC-like"/>
    <property type="match status" value="2"/>
</dbReference>
<proteinExistence type="predicted"/>
<dbReference type="PANTHER" id="PTHR45339">
    <property type="entry name" value="HYBRID SIGNAL TRANSDUCTION HISTIDINE KINASE J"/>
    <property type="match status" value="1"/>
</dbReference>
<dbReference type="InterPro" id="IPR036641">
    <property type="entry name" value="HPT_dom_sf"/>
</dbReference>
<dbReference type="InterPro" id="IPR013655">
    <property type="entry name" value="PAS_fold_3"/>
</dbReference>
<dbReference type="CDD" id="cd00130">
    <property type="entry name" value="PAS"/>
    <property type="match status" value="4"/>
</dbReference>
<dbReference type="Gene3D" id="3.40.50.2300">
    <property type="match status" value="2"/>
</dbReference>
<dbReference type="Gene3D" id="3.30.450.350">
    <property type="entry name" value="CHASE domain"/>
    <property type="match status" value="1"/>
</dbReference>
<comment type="catalytic activity">
    <reaction evidence="1">
        <text>ATP + protein L-histidine = ADP + protein N-phospho-L-histidine.</text>
        <dbReference type="EC" id="2.7.13.3"/>
    </reaction>
</comment>
<dbReference type="eggNOG" id="COG2202">
    <property type="taxonomic scope" value="Bacteria"/>
</dbReference>
<evidence type="ECO:0000259" key="23">
    <source>
        <dbReference type="PROSITE" id="PS50112"/>
    </source>
</evidence>
<dbReference type="GO" id="GO:0005524">
    <property type="term" value="F:ATP binding"/>
    <property type="evidence" value="ECO:0007669"/>
    <property type="project" value="UniProtKB-KW"/>
</dbReference>
<feature type="modified residue" description="4-aspartylphosphate" evidence="17">
    <location>
        <position position="1197"/>
    </location>
</feature>
<accession>Q12NK9</accession>
<keyword evidence="9" id="KW-0418">Kinase</keyword>
<feature type="domain" description="PAC" evidence="24">
    <location>
        <begin position="706"/>
        <end position="758"/>
    </location>
</feature>
<evidence type="ECO:0000259" key="21">
    <source>
        <dbReference type="PROSITE" id="PS50109"/>
    </source>
</evidence>
<evidence type="ECO:0000256" key="19">
    <source>
        <dbReference type="SAM" id="MobiDB-lite"/>
    </source>
</evidence>
<dbReference type="OrthoDB" id="9810730at2"/>
<dbReference type="Pfam" id="PF00072">
    <property type="entry name" value="Response_reg"/>
    <property type="match status" value="2"/>
</dbReference>
<feature type="coiled-coil region" evidence="18">
    <location>
        <begin position="872"/>
        <end position="899"/>
    </location>
</feature>
<dbReference type="Gene3D" id="2.10.70.100">
    <property type="match status" value="1"/>
</dbReference>
<dbReference type="InterPro" id="IPR001789">
    <property type="entry name" value="Sig_transdc_resp-reg_receiver"/>
</dbReference>
<evidence type="ECO:0000256" key="7">
    <source>
        <dbReference type="ARBA" id="ARBA00022692"/>
    </source>
</evidence>
<comment type="subunit">
    <text evidence="14">At low DSF concentrations, interacts with RpfF.</text>
</comment>
<dbReference type="GO" id="GO:0005886">
    <property type="term" value="C:plasma membrane"/>
    <property type="evidence" value="ECO:0007669"/>
    <property type="project" value="UniProtKB-SubCell"/>
</dbReference>
<keyword evidence="8" id="KW-0547">Nucleotide-binding</keyword>
<comment type="subcellular location">
    <subcellularLocation>
        <location evidence="2">Cell membrane</location>
        <topology evidence="2">Multi-pass membrane protein</topology>
    </subcellularLocation>
</comment>
<evidence type="ECO:0000256" key="2">
    <source>
        <dbReference type="ARBA" id="ARBA00004651"/>
    </source>
</evidence>
<evidence type="ECO:0000256" key="14">
    <source>
        <dbReference type="ARBA" id="ARBA00064003"/>
    </source>
</evidence>
<protein>
    <recommendedName>
        <fullName evidence="15">Sensory/regulatory protein RpfC</fullName>
        <ecNumber evidence="3">2.7.13.3</ecNumber>
    </recommendedName>
</protein>
<gene>
    <name evidence="27" type="ordered locus">Sden_1683</name>
</gene>
<feature type="domain" description="PAS" evidence="23">
    <location>
        <begin position="344"/>
        <end position="415"/>
    </location>
</feature>
<evidence type="ECO:0000256" key="3">
    <source>
        <dbReference type="ARBA" id="ARBA00012438"/>
    </source>
</evidence>
<keyword evidence="13 20" id="KW-0472">Membrane</keyword>
<dbReference type="InterPro" id="IPR035965">
    <property type="entry name" value="PAS-like_dom_sf"/>
</dbReference>
<dbReference type="InterPro" id="IPR000700">
    <property type="entry name" value="PAS-assoc_C"/>
</dbReference>
<evidence type="ECO:0000256" key="20">
    <source>
        <dbReference type="SAM" id="Phobius"/>
    </source>
</evidence>
<feature type="domain" description="HPt" evidence="26">
    <location>
        <begin position="1474"/>
        <end position="1568"/>
    </location>
</feature>
<evidence type="ECO:0000256" key="4">
    <source>
        <dbReference type="ARBA" id="ARBA00022475"/>
    </source>
</evidence>
<evidence type="ECO:0000256" key="13">
    <source>
        <dbReference type="ARBA" id="ARBA00023136"/>
    </source>
</evidence>
<feature type="compositionally biased region" description="Low complexity" evidence="19">
    <location>
        <begin position="1419"/>
        <end position="1438"/>
    </location>
</feature>
<dbReference type="InterPro" id="IPR011006">
    <property type="entry name" value="CheY-like_superfamily"/>
</dbReference>
<dbReference type="Gene3D" id="3.30.565.10">
    <property type="entry name" value="Histidine kinase-like ATPase, C-terminal domain"/>
    <property type="match status" value="1"/>
</dbReference>
<dbReference type="Pfam" id="PF00512">
    <property type="entry name" value="HisKA"/>
    <property type="match status" value="1"/>
</dbReference>
<dbReference type="PRINTS" id="PR00344">
    <property type="entry name" value="BCTRLSENSOR"/>
</dbReference>
<evidence type="ECO:0000259" key="25">
    <source>
        <dbReference type="PROSITE" id="PS50839"/>
    </source>
</evidence>
<evidence type="ECO:0000256" key="5">
    <source>
        <dbReference type="ARBA" id="ARBA00022553"/>
    </source>
</evidence>
<dbReference type="Gene3D" id="3.30.450.20">
    <property type="entry name" value="PAS domain"/>
    <property type="match status" value="4"/>
</dbReference>
<dbReference type="InterPro" id="IPR004358">
    <property type="entry name" value="Sig_transdc_His_kin-like_C"/>
</dbReference>
<keyword evidence="18" id="KW-0175">Coiled coil</keyword>
<evidence type="ECO:0000259" key="22">
    <source>
        <dbReference type="PROSITE" id="PS50110"/>
    </source>
</evidence>
<keyword evidence="11 20" id="KW-1133">Transmembrane helix</keyword>
<dbReference type="InterPro" id="IPR036890">
    <property type="entry name" value="HATPase_C_sf"/>
</dbReference>
<name>Q12NK9_SHEDO</name>
<feature type="domain" description="PAC" evidence="24">
    <location>
        <begin position="836"/>
        <end position="888"/>
    </location>
</feature>
<keyword evidence="6" id="KW-0808">Transferase</keyword>
<dbReference type="SUPFAM" id="SSF52172">
    <property type="entry name" value="CheY-like"/>
    <property type="match status" value="2"/>
</dbReference>
<dbReference type="InterPro" id="IPR036097">
    <property type="entry name" value="HisK_dim/P_sf"/>
</dbReference>
<keyword evidence="7 20" id="KW-0812">Transmembrane</keyword>
<dbReference type="SMART" id="SM00086">
    <property type="entry name" value="PAC"/>
    <property type="match status" value="3"/>
</dbReference>
<dbReference type="PROSITE" id="PS50112">
    <property type="entry name" value="PAS"/>
    <property type="match status" value="3"/>
</dbReference>
<dbReference type="InterPro" id="IPR000014">
    <property type="entry name" value="PAS"/>
</dbReference>
<evidence type="ECO:0000256" key="8">
    <source>
        <dbReference type="ARBA" id="ARBA00022741"/>
    </source>
</evidence>
<dbReference type="Proteomes" id="UP000001982">
    <property type="component" value="Chromosome"/>
</dbReference>
<dbReference type="SUPFAM" id="SSF55874">
    <property type="entry name" value="ATPase domain of HSP90 chaperone/DNA topoisomerase II/histidine kinase"/>
    <property type="match status" value="1"/>
</dbReference>
<organism evidence="27 28">
    <name type="scientific">Shewanella denitrificans (strain OS217 / ATCC BAA-1090 / DSM 15013)</name>
    <dbReference type="NCBI Taxonomy" id="318161"/>
    <lineage>
        <taxon>Bacteria</taxon>
        <taxon>Pseudomonadati</taxon>
        <taxon>Pseudomonadota</taxon>
        <taxon>Gammaproteobacteria</taxon>
        <taxon>Alteromonadales</taxon>
        <taxon>Shewanellaceae</taxon>
        <taxon>Shewanella</taxon>
    </lineage>
</organism>
<dbReference type="SMART" id="SM00387">
    <property type="entry name" value="HATPase_c"/>
    <property type="match status" value="1"/>
</dbReference>
<evidence type="ECO:0000256" key="16">
    <source>
        <dbReference type="PROSITE-ProRule" id="PRU00110"/>
    </source>
</evidence>
<dbReference type="Pfam" id="PF08447">
    <property type="entry name" value="PAS_3"/>
    <property type="match status" value="1"/>
</dbReference>
<keyword evidence="28" id="KW-1185">Reference proteome</keyword>
<feature type="domain" description="PAS" evidence="23">
    <location>
        <begin position="509"/>
        <end position="535"/>
    </location>
</feature>
<dbReference type="CDD" id="cd00088">
    <property type="entry name" value="HPT"/>
    <property type="match status" value="1"/>
</dbReference>
<keyword evidence="4" id="KW-1003">Cell membrane</keyword>
<dbReference type="SMART" id="SM00388">
    <property type="entry name" value="HisKA"/>
    <property type="match status" value="1"/>
</dbReference>
<dbReference type="SMART" id="SM00448">
    <property type="entry name" value="REC"/>
    <property type="match status" value="2"/>
</dbReference>
<dbReference type="InterPro" id="IPR006189">
    <property type="entry name" value="CHASE_dom"/>
</dbReference>
<evidence type="ECO:0000259" key="24">
    <source>
        <dbReference type="PROSITE" id="PS50113"/>
    </source>
</evidence>
<feature type="domain" description="Response regulatory" evidence="22">
    <location>
        <begin position="1288"/>
        <end position="1406"/>
    </location>
</feature>
<evidence type="ECO:0000313" key="27">
    <source>
        <dbReference type="EMBL" id="ABE54967.1"/>
    </source>
</evidence>
<dbReference type="Pfam" id="PF01627">
    <property type="entry name" value="Hpt"/>
    <property type="match status" value="1"/>
</dbReference>
<dbReference type="SMART" id="SM00091">
    <property type="entry name" value="PAS"/>
    <property type="match status" value="4"/>
</dbReference>
<sequence>MTQHSSFKQALLFGGLVFTLGLAISLATSLWVHDKNQRFITQALEENTQDISQRVIERVTLYQYGLRSARGSILTAGEQGISREIFKGYSDTRDIDIEFPGARGFGFIRRVKPIDEASFIAKVKHAGWPDFSIRQLTPHDNERFVIELVEPVERNMAAIGLDIASETNRYQAAYQALLSGKVHLSGPITLVQATGNPQQSFLILLPIYRTGNIPETVKLRKAEGFGWSYAPLVIDEVLEDLNLTQETTKLELKDVTDNSNPVLFYQTHAFDTAKLSRYSTTLSTNIFGRQWTISVSAYPVFIESLHLTRPSLVLAYGLLMSLLFAVLMAFYSRNKQQKRLLDAENARRANILEHSLDAIISYDSEGLITGWNQGAEHIFGYTKDEVMQGANLGLIVPAANKEIEWTQFKQVLSGEAIQNAVGVHHDKEQNKLSTSMTALPIYNHVGVIVGVSQTIRDITAAQDAERQIHELNASLERKVHLRTQALEHVVAENKTLFDTIDQQLLYSEIDLQGIILAVNDNFCEASGYSREQLVGLSHLQVSSGEHDKLFWQRLWNKIKSGKPWHGEICTLDSKGEPKWFDTVIAPIFDKQKNIERFVSLATDITERKNAQLEKNKVGALLSNVLFAASEVAIIATDETGIISIFNRGAERLLGYHRDELVGKISPAIFHLTQEVMLRGDELSAEHGIEIRGFEAFIYHAKHKGPETRRWTYVRKDGSECQVSLSVSAMRDTQGNLLGYLGVATNIDLMLKQQEELVSTSTQLTQAAEVAELGIWTWEIETNILDWNERMFAIYDYPSSLNHNGLSYQHWLDRLHPDDVDMAQEKLKAAIEGTGEYDPIFRVIRPSDEVRYVQGGAHVIRDRFGKALKLLGINRDITEQRELEHTLRRAKEEADATSAAKSAFLANMSHEIRTPMNAILGMLQLVQHTDMTPQQQDYVSKTEVAAQSLLGLLNDILDFSKIDAGKLNVDLHPCSLEEIMRELAVLLAANMRRKHIEVLFDLDPSIPELVLADKQRLQQVLLNLAGNAIKFTAQGHVILQVFNLKLSSHKVRLRISVADTGIGINVSQLDKIFQGFMQAESSTSRRFGGTGLGLAITKRLVELMGAELEVESQEGQGSRFWFDIEFELVETPITKSTLTLNNRRVLLVDDSAMSRKIVANTLVTHGAEVVEASGGLEALTLIEQSLEEEKAFDAVVMDWRMPELNGLEAAERIHELCGHKPRPAVIMLTAYAEDLMLESKAYSSLPFVSLLTKPTTANLILETLDNAIMGKVERGSTKKWAQDNLQGLSILVVEDNALNRQVIDELLKLQGAIVTLAEGGIEGVKQVTDQGMDFDIVIMDMQMPDIDGLEATRLIRADGRFEHLPILAMTANASAIDRENCLRAGMNDHIGKPVDMSELVPRILTLTRDEYSISGNNSLANSHSADNNPANNNSANISAEQDRLATESISTERVMPQDVAILEDTSSILRRFGGEMSFFIDVKQSFVSEMMLQLGLLTTAFEQADLQTASIVAHTIKGTASNLGAKRLAAFGAQLELECKQGLEPLAAKQWLLTIEQSITDSALHLDKLFLSTTSDEQVEEKKRPLINGEHNDQFDRKMLKELILLLEEQNLDAFDKLSHILENLVSEGHWLTLETQVNNLQFNDALVTAEAILKGAETC</sequence>
<evidence type="ECO:0000259" key="26">
    <source>
        <dbReference type="PROSITE" id="PS50894"/>
    </source>
</evidence>
<feature type="domain" description="PAC" evidence="24">
    <location>
        <begin position="564"/>
        <end position="616"/>
    </location>
</feature>
<dbReference type="eggNOG" id="COG3614">
    <property type="taxonomic scope" value="Bacteria"/>
</dbReference>
<dbReference type="FunFam" id="1.10.287.130:FF:000002">
    <property type="entry name" value="Two-component osmosensing histidine kinase"/>
    <property type="match status" value="1"/>
</dbReference>
<evidence type="ECO:0000256" key="15">
    <source>
        <dbReference type="ARBA" id="ARBA00068150"/>
    </source>
</evidence>
<dbReference type="PANTHER" id="PTHR45339:SF1">
    <property type="entry name" value="HYBRID SIGNAL TRANSDUCTION HISTIDINE KINASE J"/>
    <property type="match status" value="1"/>
</dbReference>
<dbReference type="InterPro" id="IPR003594">
    <property type="entry name" value="HATPase_dom"/>
</dbReference>
<dbReference type="STRING" id="318161.Sden_1683"/>
<keyword evidence="10" id="KW-0067">ATP-binding</keyword>
<feature type="domain" description="Response regulatory" evidence="22">
    <location>
        <begin position="1143"/>
        <end position="1267"/>
    </location>
</feature>
<dbReference type="Pfam" id="PF13426">
    <property type="entry name" value="PAS_9"/>
    <property type="match status" value="2"/>
</dbReference>
<evidence type="ECO:0000256" key="10">
    <source>
        <dbReference type="ARBA" id="ARBA00022840"/>
    </source>
</evidence>
<dbReference type="InterPro" id="IPR005467">
    <property type="entry name" value="His_kinase_dom"/>
</dbReference>
<dbReference type="eggNOG" id="COG2205">
    <property type="taxonomic scope" value="Bacteria"/>
</dbReference>
<feature type="domain" description="PAS" evidence="23">
    <location>
        <begin position="633"/>
        <end position="663"/>
    </location>
</feature>
<dbReference type="PROSITE" id="PS50113">
    <property type="entry name" value="PAC"/>
    <property type="match status" value="3"/>
</dbReference>
<dbReference type="SUPFAM" id="SSF47384">
    <property type="entry name" value="Homodimeric domain of signal transducing histidine kinase"/>
    <property type="match status" value="1"/>
</dbReference>
<dbReference type="Pfam" id="PF02518">
    <property type="entry name" value="HATPase_c"/>
    <property type="match status" value="1"/>
</dbReference>
<dbReference type="Gene3D" id="1.20.120.160">
    <property type="entry name" value="HPT domain"/>
    <property type="match status" value="1"/>
</dbReference>